<feature type="compositionally biased region" description="Basic and acidic residues" evidence="1">
    <location>
        <begin position="81"/>
        <end position="96"/>
    </location>
</feature>
<evidence type="ECO:0000313" key="2">
    <source>
        <dbReference type="EMBL" id="MBD2769198.1"/>
    </source>
</evidence>
<organism evidence="2 3">
    <name type="scientific">Hymenobacter montanus</name>
    <dbReference type="NCBI Taxonomy" id="2771359"/>
    <lineage>
        <taxon>Bacteria</taxon>
        <taxon>Pseudomonadati</taxon>
        <taxon>Bacteroidota</taxon>
        <taxon>Cytophagia</taxon>
        <taxon>Cytophagales</taxon>
        <taxon>Hymenobacteraceae</taxon>
        <taxon>Hymenobacter</taxon>
    </lineage>
</organism>
<dbReference type="EMBL" id="JACXAD010000017">
    <property type="protein sequence ID" value="MBD2769198.1"/>
    <property type="molecule type" value="Genomic_DNA"/>
</dbReference>
<gene>
    <name evidence="2" type="ORF">IC235_15000</name>
</gene>
<proteinExistence type="predicted"/>
<evidence type="ECO:0000256" key="1">
    <source>
        <dbReference type="SAM" id="MobiDB-lite"/>
    </source>
</evidence>
<evidence type="ECO:0000313" key="3">
    <source>
        <dbReference type="Proteomes" id="UP000612233"/>
    </source>
</evidence>
<comment type="caution">
    <text evidence="2">The sequence shown here is derived from an EMBL/GenBank/DDBJ whole genome shotgun (WGS) entry which is preliminary data.</text>
</comment>
<accession>A0A927BFY7</accession>
<feature type="region of interest" description="Disordered" evidence="1">
    <location>
        <begin position="81"/>
        <end position="110"/>
    </location>
</feature>
<dbReference type="Proteomes" id="UP000612233">
    <property type="component" value="Unassembled WGS sequence"/>
</dbReference>
<dbReference type="AlphaFoldDB" id="A0A927BFY7"/>
<reference evidence="2" key="1">
    <citation type="submission" date="2020-09" db="EMBL/GenBank/DDBJ databases">
        <authorList>
            <person name="Kim M.K."/>
        </authorList>
    </citation>
    <scope>NUCLEOTIDE SEQUENCE</scope>
    <source>
        <strain evidence="2">BT664</strain>
    </source>
</reference>
<sequence length="110" mass="12014">MEAQIEQQLEKIMPEDLARTFESAYHVLFEGQHEHIDDLLKHGGVLLRKAAQRFSPTQMILGIAGLAAVAVVIINRVNDDSHEGEAHDVSSREGKRQLGSSDGAQKKGAA</sequence>
<dbReference type="RefSeq" id="WP_191006006.1">
    <property type="nucleotide sequence ID" value="NZ_JACXAD010000017.1"/>
</dbReference>
<keyword evidence="3" id="KW-1185">Reference proteome</keyword>
<protein>
    <submittedName>
        <fullName evidence="2">Uncharacterized protein</fullName>
    </submittedName>
</protein>
<name>A0A927BFY7_9BACT</name>